<feature type="transmembrane region" description="Helical" evidence="1">
    <location>
        <begin position="183"/>
        <end position="202"/>
    </location>
</feature>
<evidence type="ECO:0000256" key="1">
    <source>
        <dbReference type="SAM" id="Phobius"/>
    </source>
</evidence>
<dbReference type="KEGG" id="cted:CTEST_12675"/>
<gene>
    <name evidence="2" type="ORF">CTEST_12675</name>
</gene>
<evidence type="ECO:0000313" key="2">
    <source>
        <dbReference type="EMBL" id="AKK09938.1"/>
    </source>
</evidence>
<keyword evidence="1" id="KW-0472">Membrane</keyword>
<accession>A0A0G3HD92</accession>
<reference evidence="3" key="2">
    <citation type="submission" date="2015-05" db="EMBL/GenBank/DDBJ databases">
        <title>Complete genome sequence of Corynebacterium testudinoris DSM 44614, recovered from necrotic lesions in the mouth of a tortoise.</title>
        <authorList>
            <person name="Ruckert C."/>
            <person name="Albersmeier A."/>
            <person name="Winkler A."/>
            <person name="Tauch A."/>
        </authorList>
    </citation>
    <scope>NUCLEOTIDE SEQUENCE [LARGE SCALE GENOMIC DNA]</scope>
    <source>
        <strain evidence="3">DSM 44614</strain>
    </source>
</reference>
<keyword evidence="1" id="KW-1133">Transmembrane helix</keyword>
<feature type="transmembrane region" description="Helical" evidence="1">
    <location>
        <begin position="276"/>
        <end position="295"/>
    </location>
</feature>
<dbReference type="STRING" id="136857.CTEST_12675"/>
<dbReference type="Proteomes" id="UP000035540">
    <property type="component" value="Chromosome"/>
</dbReference>
<feature type="transmembrane region" description="Helical" evidence="1">
    <location>
        <begin position="147"/>
        <end position="168"/>
    </location>
</feature>
<sequence>MNSVAHPWRMTRLLLLTPQNIINFLIFAPAVTFNASIVGGWWALLLVVIYPVLRPTWEPYAALGLTRATWRRHRRLAVTAVVPLLLIEVALLSTAEPRWVLPASILALWLIAMVWPGQPTRSMEELIAAPETRRSSARAAIIYRPQALAWLVTWGLGLATFLILAVLLRSGTSFVNGEMHVRFFVWVAIIVGSCLSGMGAIGRSLRDWQSLGGTRKEWAGSTALAGLTSVAFGVLIAAFDYFLLLPGHAGGSLGFVLMGFFAPLIACTLELSDRQTWWITVLFLAAAGGVVLLAVLGLINVWIGVAGAAVLYLVFSALLPTMARRFTPYGGGMSNWLGLNARTA</sequence>
<dbReference type="AlphaFoldDB" id="A0A0G3HD92"/>
<evidence type="ECO:0000313" key="3">
    <source>
        <dbReference type="Proteomes" id="UP000035540"/>
    </source>
</evidence>
<dbReference type="PATRIC" id="fig|136857.5.peg.2500"/>
<feature type="transmembrane region" description="Helical" evidence="1">
    <location>
        <begin position="249"/>
        <end position="269"/>
    </location>
</feature>
<feature type="transmembrane region" description="Helical" evidence="1">
    <location>
        <begin position="20"/>
        <end position="53"/>
    </location>
</feature>
<feature type="transmembrane region" description="Helical" evidence="1">
    <location>
        <begin position="74"/>
        <end position="93"/>
    </location>
</feature>
<proteinExistence type="predicted"/>
<organism evidence="2 3">
    <name type="scientific">Corynebacterium testudinoris</name>
    <dbReference type="NCBI Taxonomy" id="136857"/>
    <lineage>
        <taxon>Bacteria</taxon>
        <taxon>Bacillati</taxon>
        <taxon>Actinomycetota</taxon>
        <taxon>Actinomycetes</taxon>
        <taxon>Mycobacteriales</taxon>
        <taxon>Corynebacteriaceae</taxon>
        <taxon>Corynebacterium</taxon>
    </lineage>
</organism>
<feature type="transmembrane region" description="Helical" evidence="1">
    <location>
        <begin position="301"/>
        <end position="319"/>
    </location>
</feature>
<keyword evidence="3" id="KW-1185">Reference proteome</keyword>
<reference evidence="2 3" key="1">
    <citation type="journal article" date="2015" name="Genome Announc.">
        <title>Complete Genome Sequence of the Type Strain Corynebacterium testudinoris DSM 44614, Recovered from Necrotic Lesions in the Mouth of a Tortoise.</title>
        <authorList>
            <person name="Ruckert C."/>
            <person name="Kriete M."/>
            <person name="Jaenicke S."/>
            <person name="Winkler A."/>
            <person name="Tauch A."/>
        </authorList>
    </citation>
    <scope>NUCLEOTIDE SEQUENCE [LARGE SCALE GENOMIC DNA]</scope>
    <source>
        <strain evidence="2 3">DSM 44614</strain>
    </source>
</reference>
<dbReference type="RefSeq" id="WP_047254016.1">
    <property type="nucleotide sequence ID" value="NZ_CP011545.1"/>
</dbReference>
<keyword evidence="1" id="KW-0812">Transmembrane</keyword>
<protein>
    <submittedName>
        <fullName evidence="2">Uncharacterized protein</fullName>
    </submittedName>
</protein>
<dbReference type="EMBL" id="CP011545">
    <property type="protein sequence ID" value="AKK09938.1"/>
    <property type="molecule type" value="Genomic_DNA"/>
</dbReference>
<name>A0A0G3HD92_9CORY</name>
<feature type="transmembrane region" description="Helical" evidence="1">
    <location>
        <begin position="99"/>
        <end position="117"/>
    </location>
</feature>
<feature type="transmembrane region" description="Helical" evidence="1">
    <location>
        <begin position="223"/>
        <end position="243"/>
    </location>
</feature>